<dbReference type="Gene3D" id="3.40.50.1000">
    <property type="entry name" value="HAD superfamily/HAD-like"/>
    <property type="match status" value="1"/>
</dbReference>
<evidence type="ECO:0000313" key="2">
    <source>
        <dbReference type="Proteomes" id="UP000292886"/>
    </source>
</evidence>
<dbReference type="Gene3D" id="1.10.150.240">
    <property type="entry name" value="Putative phosphatase, domain 2"/>
    <property type="match status" value="1"/>
</dbReference>
<reference evidence="2" key="1">
    <citation type="submission" date="2019-03" db="EMBL/GenBank/DDBJ databases">
        <title>Weissella sp. 26KH-42 Genome sequencing.</title>
        <authorList>
            <person name="Heo J."/>
            <person name="Kim S.-J."/>
            <person name="Kim J.-S."/>
            <person name="Hong S.-B."/>
            <person name="Kwon S.-W."/>
        </authorList>
    </citation>
    <scope>NUCLEOTIDE SEQUENCE [LARGE SCALE GENOMIC DNA]</scope>
    <source>
        <strain evidence="2">26KH-42</strain>
    </source>
</reference>
<dbReference type="GO" id="GO:0008967">
    <property type="term" value="F:phosphoglycolate phosphatase activity"/>
    <property type="evidence" value="ECO:0007669"/>
    <property type="project" value="TreeGrafter"/>
</dbReference>
<dbReference type="InterPro" id="IPR023198">
    <property type="entry name" value="PGP-like_dom2"/>
</dbReference>
<dbReference type="InterPro" id="IPR050155">
    <property type="entry name" value="HAD-like_hydrolase_sf"/>
</dbReference>
<proteinExistence type="predicted"/>
<dbReference type="GO" id="GO:0005829">
    <property type="term" value="C:cytosol"/>
    <property type="evidence" value="ECO:0007669"/>
    <property type="project" value="TreeGrafter"/>
</dbReference>
<accession>A0A4P6YWW6</accession>
<name>A0A4P6YWW6_9LACO</name>
<dbReference type="GO" id="GO:0006281">
    <property type="term" value="P:DNA repair"/>
    <property type="evidence" value="ECO:0007669"/>
    <property type="project" value="TreeGrafter"/>
</dbReference>
<dbReference type="InterPro" id="IPR006439">
    <property type="entry name" value="HAD-SF_hydro_IA"/>
</dbReference>
<dbReference type="SFLD" id="SFLDG01135">
    <property type="entry name" value="C1.5.6:_HAD__Beta-PGM__Phospha"/>
    <property type="match status" value="1"/>
</dbReference>
<dbReference type="SFLD" id="SFLDG01129">
    <property type="entry name" value="C1.5:_HAD__Beta-PGM__Phosphata"/>
    <property type="match status" value="1"/>
</dbReference>
<dbReference type="Proteomes" id="UP000292886">
    <property type="component" value="Chromosome"/>
</dbReference>
<gene>
    <name evidence="1" type="ORF">EQG49_13125</name>
</gene>
<dbReference type="PANTHER" id="PTHR43434:SF26">
    <property type="entry name" value="PYROPHOSPHATASE PPAX"/>
    <property type="match status" value="1"/>
</dbReference>
<dbReference type="KEGG" id="wei:EQG49_13125"/>
<dbReference type="InterPro" id="IPR036412">
    <property type="entry name" value="HAD-like_sf"/>
</dbReference>
<evidence type="ECO:0000313" key="1">
    <source>
        <dbReference type="EMBL" id="QBO37338.1"/>
    </source>
</evidence>
<sequence length="208" mass="23947">MKKNFIFDVDGTLLNTESMYMKSLQVTLEAHDIHKTYAEVYSIFGLPSLDALEFFGIVDAQKMQKEWQSHYHDFWNEVDLFAGIETILDHLHNQPDVQLGIVTSNTKQEFEDHLDQFNIEKYFNSFTFAGETAQMKPFPDPILRAMELLNAIPDESIYIGDSVHDMYAAHAAGLDFGLAAWGIQDVNKFNDDQEYTFKKPSDILHLLK</sequence>
<keyword evidence="1" id="KW-0378">Hydrolase</keyword>
<keyword evidence="2" id="KW-1185">Reference proteome</keyword>
<dbReference type="Pfam" id="PF13419">
    <property type="entry name" value="HAD_2"/>
    <property type="match status" value="1"/>
</dbReference>
<dbReference type="SFLD" id="SFLDS00003">
    <property type="entry name" value="Haloacid_Dehalogenase"/>
    <property type="match status" value="1"/>
</dbReference>
<protein>
    <submittedName>
        <fullName evidence="1">HAD family hydrolase</fullName>
    </submittedName>
</protein>
<dbReference type="InterPro" id="IPR023214">
    <property type="entry name" value="HAD_sf"/>
</dbReference>
<dbReference type="InterPro" id="IPR041492">
    <property type="entry name" value="HAD_2"/>
</dbReference>
<dbReference type="NCBIfam" id="TIGR01549">
    <property type="entry name" value="HAD-SF-IA-v1"/>
    <property type="match status" value="1"/>
</dbReference>
<dbReference type="PROSITE" id="PS01228">
    <property type="entry name" value="COF_1"/>
    <property type="match status" value="1"/>
</dbReference>
<dbReference type="OrthoDB" id="9792518at2"/>
<organism evidence="1 2">
    <name type="scientific">Periweissella cryptocerci</name>
    <dbReference type="NCBI Taxonomy" id="2506420"/>
    <lineage>
        <taxon>Bacteria</taxon>
        <taxon>Bacillati</taxon>
        <taxon>Bacillota</taxon>
        <taxon>Bacilli</taxon>
        <taxon>Lactobacillales</taxon>
        <taxon>Lactobacillaceae</taxon>
        <taxon>Periweissella</taxon>
    </lineage>
</organism>
<dbReference type="RefSeq" id="WP_133364415.1">
    <property type="nucleotide sequence ID" value="NZ_CP037940.1"/>
</dbReference>
<dbReference type="AlphaFoldDB" id="A0A4P6YWW6"/>
<dbReference type="SUPFAM" id="SSF56784">
    <property type="entry name" value="HAD-like"/>
    <property type="match status" value="1"/>
</dbReference>
<dbReference type="PANTHER" id="PTHR43434">
    <property type="entry name" value="PHOSPHOGLYCOLATE PHOSPHATASE"/>
    <property type="match status" value="1"/>
</dbReference>
<dbReference type="EMBL" id="CP037940">
    <property type="protein sequence ID" value="QBO37338.1"/>
    <property type="molecule type" value="Genomic_DNA"/>
</dbReference>